<dbReference type="RefSeq" id="WP_014260234.1">
    <property type="nucleotide sequence ID" value="NC_016629.1"/>
</dbReference>
<dbReference type="NCBIfam" id="NF008823">
    <property type="entry name" value="PRK11873.1"/>
    <property type="match status" value="1"/>
</dbReference>
<accession>F3YWK0</accession>
<dbReference type="AlphaFoldDB" id="F3YWK0"/>
<keyword evidence="11" id="KW-1185">Reference proteome</keyword>
<proteinExistence type="inferred from homology"/>
<dbReference type="SUPFAM" id="SSF53335">
    <property type="entry name" value="S-adenosyl-L-methionine-dependent methyltransferases"/>
    <property type="match status" value="1"/>
</dbReference>
<evidence type="ECO:0000313" key="11">
    <source>
        <dbReference type="Proteomes" id="UP000007844"/>
    </source>
</evidence>
<evidence type="ECO:0000256" key="8">
    <source>
        <dbReference type="ARBA" id="ARBA00048428"/>
    </source>
</evidence>
<organism evidence="10 11">
    <name type="scientific">Desulfocurvibacter africanus subsp. africanus str. Walvis Bay</name>
    <dbReference type="NCBI Taxonomy" id="690850"/>
    <lineage>
        <taxon>Bacteria</taxon>
        <taxon>Pseudomonadati</taxon>
        <taxon>Thermodesulfobacteriota</taxon>
        <taxon>Desulfovibrionia</taxon>
        <taxon>Desulfovibrionales</taxon>
        <taxon>Desulfovibrionaceae</taxon>
        <taxon>Desulfocurvibacter</taxon>
    </lineage>
</organism>
<evidence type="ECO:0000313" key="10">
    <source>
        <dbReference type="EMBL" id="EGJ50493.1"/>
    </source>
</evidence>
<dbReference type="eggNOG" id="COG2226">
    <property type="taxonomic scope" value="Bacteria"/>
</dbReference>
<dbReference type="CDD" id="cd02440">
    <property type="entry name" value="AdoMet_MTases"/>
    <property type="match status" value="1"/>
</dbReference>
<keyword evidence="2" id="KW-0949">S-adenosyl-L-methionine</keyword>
<evidence type="ECO:0000256" key="4">
    <source>
        <dbReference type="ARBA" id="ARBA00034521"/>
    </source>
</evidence>
<gene>
    <name evidence="10" type="ORF">Desaf_2164</name>
</gene>
<dbReference type="Pfam" id="PF13847">
    <property type="entry name" value="Methyltransf_31"/>
    <property type="match status" value="1"/>
</dbReference>
<protein>
    <recommendedName>
        <fullName evidence="5">Arsenite methyltransferase</fullName>
        <ecNumber evidence="4">2.1.1.137</ecNumber>
    </recommendedName>
</protein>
<evidence type="ECO:0000256" key="5">
    <source>
        <dbReference type="ARBA" id="ARBA00034545"/>
    </source>
</evidence>
<dbReference type="InterPro" id="IPR026669">
    <property type="entry name" value="Arsenite_MeTrfase-like"/>
</dbReference>
<feature type="domain" description="Methyltransferase" evidence="9">
    <location>
        <begin position="80"/>
        <end position="218"/>
    </location>
</feature>
<dbReference type="EMBL" id="CP003221">
    <property type="protein sequence ID" value="EGJ50493.1"/>
    <property type="molecule type" value="Genomic_DNA"/>
</dbReference>
<dbReference type="Gene3D" id="3.40.50.150">
    <property type="entry name" value="Vaccinia Virus protein VP39"/>
    <property type="match status" value="1"/>
</dbReference>
<dbReference type="GO" id="GO:0030791">
    <property type="term" value="F:arsenite methyltransferase activity"/>
    <property type="evidence" value="ECO:0007669"/>
    <property type="project" value="UniProtKB-EC"/>
</dbReference>
<dbReference type="PANTHER" id="PTHR43675">
    <property type="entry name" value="ARSENITE METHYLTRANSFERASE"/>
    <property type="match status" value="1"/>
</dbReference>
<evidence type="ECO:0000256" key="3">
    <source>
        <dbReference type="ARBA" id="ARBA00034487"/>
    </source>
</evidence>
<keyword evidence="1 10" id="KW-0808">Transferase</keyword>
<dbReference type="KEGG" id="daf:Desaf_2164"/>
<dbReference type="STRING" id="690850.Desaf_2164"/>
<dbReference type="PROSITE" id="PS51257">
    <property type="entry name" value="PROKAR_LIPOPROTEIN"/>
    <property type="match status" value="1"/>
</dbReference>
<evidence type="ECO:0000256" key="7">
    <source>
        <dbReference type="ARBA" id="ARBA00047943"/>
    </source>
</evidence>
<comment type="similarity">
    <text evidence="3">Belongs to the methyltransferase superfamily. Arsenite methyltransferase family.</text>
</comment>
<evidence type="ECO:0000256" key="1">
    <source>
        <dbReference type="ARBA" id="ARBA00022679"/>
    </source>
</evidence>
<dbReference type="PANTHER" id="PTHR43675:SF8">
    <property type="entry name" value="ARSENITE METHYLTRANSFERASE"/>
    <property type="match status" value="1"/>
</dbReference>
<evidence type="ECO:0000256" key="2">
    <source>
        <dbReference type="ARBA" id="ARBA00022691"/>
    </source>
</evidence>
<evidence type="ECO:0000259" key="9">
    <source>
        <dbReference type="Pfam" id="PF13847"/>
    </source>
</evidence>
<evidence type="ECO:0000256" key="6">
    <source>
        <dbReference type="ARBA" id="ARBA00047941"/>
    </source>
</evidence>
<keyword evidence="10" id="KW-0489">Methyltransferase</keyword>
<reference evidence="10 11" key="1">
    <citation type="journal article" date="2011" name="J. Bacteriol.">
        <title>Genome sequence of the mercury-methylating and pleomorphic Desulfovibrio africanus Strain Walvis Bay.</title>
        <authorList>
            <person name="Brown S.D."/>
            <person name="Wall J.D."/>
            <person name="Kucken A.M."/>
            <person name="Gilmour C.C."/>
            <person name="Podar M."/>
            <person name="Brandt C.C."/>
            <person name="Teshima H."/>
            <person name="Detter J.C."/>
            <person name="Han C.S."/>
            <person name="Land M.L."/>
            <person name="Lucas S."/>
            <person name="Han J."/>
            <person name="Pennacchio L."/>
            <person name="Nolan M."/>
            <person name="Pitluck S."/>
            <person name="Woyke T."/>
            <person name="Goodwin L."/>
            <person name="Palumbo A.V."/>
            <person name="Elias D.A."/>
        </authorList>
    </citation>
    <scope>NUCLEOTIDE SEQUENCE [LARGE SCALE GENOMIC DNA]</scope>
    <source>
        <strain evidence="10 11">Walvis Bay</strain>
    </source>
</reference>
<dbReference type="GO" id="GO:0032259">
    <property type="term" value="P:methylation"/>
    <property type="evidence" value="ECO:0007669"/>
    <property type="project" value="UniProtKB-KW"/>
</dbReference>
<comment type="catalytic activity">
    <reaction evidence="7">
        <text>arsenic triglutathione + 2 [thioredoxin]-dithiol + 2 S-adenosyl-L-methionine + H2O = dimethylarsinous acid + 2 [thioredoxin]-disulfide + 3 glutathione + 2 S-adenosyl-L-homocysteine + 2 H(+)</text>
        <dbReference type="Rhea" id="RHEA:69464"/>
        <dbReference type="Rhea" id="RHEA-COMP:10698"/>
        <dbReference type="Rhea" id="RHEA-COMP:10700"/>
        <dbReference type="ChEBI" id="CHEBI:15377"/>
        <dbReference type="ChEBI" id="CHEBI:15378"/>
        <dbReference type="ChEBI" id="CHEBI:23808"/>
        <dbReference type="ChEBI" id="CHEBI:29950"/>
        <dbReference type="ChEBI" id="CHEBI:50058"/>
        <dbReference type="ChEBI" id="CHEBI:57856"/>
        <dbReference type="ChEBI" id="CHEBI:57925"/>
        <dbReference type="ChEBI" id="CHEBI:59789"/>
        <dbReference type="ChEBI" id="CHEBI:183640"/>
        <dbReference type="EC" id="2.1.1.137"/>
    </reaction>
</comment>
<dbReference type="HOGENOM" id="CLU_052868_1_1_7"/>
<sequence length="278" mass="28912">MSERDVREDVSRAYADALRRSKAGTGGGCCGGSGCCGSAGSFGTLAVAAGYGEEREAYRDAAASSFGCGNPLAFSGVQPGQTVLDLGSGAGFDLLVASDKVGPQGKVIGIDMTDDMLATARENTKRAGKTNIDLRKGYIEALPIESGSADWVISNCVINLSPDKPAVFREIARVLKPGGRFSISDIVAQDLPEWLRESARAYAACVAGAISEQEYLRGLGAAGLSGVEVAERLVYSAEQMRELVGDGLSDLVLPAGVAISFEELEGKIWSAKFIGGKT</sequence>
<dbReference type="EC" id="2.1.1.137" evidence="4"/>
<dbReference type="Proteomes" id="UP000007844">
    <property type="component" value="Chromosome"/>
</dbReference>
<name>F3YWK0_DESAF</name>
<dbReference type="InterPro" id="IPR029063">
    <property type="entry name" value="SAM-dependent_MTases_sf"/>
</dbReference>
<comment type="catalytic activity">
    <reaction evidence="8">
        <text>arsenic triglutathione + 3 [thioredoxin]-dithiol + 3 S-adenosyl-L-methionine = trimethylarsine + 3 [thioredoxin]-disulfide + 3 glutathione + 3 S-adenosyl-L-homocysteine + 3 H(+)</text>
        <dbReference type="Rhea" id="RHEA:69432"/>
        <dbReference type="Rhea" id="RHEA-COMP:10698"/>
        <dbReference type="Rhea" id="RHEA-COMP:10700"/>
        <dbReference type="ChEBI" id="CHEBI:15378"/>
        <dbReference type="ChEBI" id="CHEBI:27130"/>
        <dbReference type="ChEBI" id="CHEBI:29950"/>
        <dbReference type="ChEBI" id="CHEBI:50058"/>
        <dbReference type="ChEBI" id="CHEBI:57856"/>
        <dbReference type="ChEBI" id="CHEBI:57925"/>
        <dbReference type="ChEBI" id="CHEBI:59789"/>
        <dbReference type="ChEBI" id="CHEBI:183640"/>
        <dbReference type="EC" id="2.1.1.137"/>
    </reaction>
</comment>
<dbReference type="InterPro" id="IPR025714">
    <property type="entry name" value="Methyltranfer_dom"/>
</dbReference>
<comment type="catalytic activity">
    <reaction evidence="6">
        <text>arsenic triglutathione + [thioredoxin]-dithiol + S-adenosyl-L-methionine + 2 H2O = methylarsonous acid + [thioredoxin]-disulfide + 3 glutathione + S-adenosyl-L-homocysteine + H(+)</text>
        <dbReference type="Rhea" id="RHEA:69460"/>
        <dbReference type="Rhea" id="RHEA-COMP:10698"/>
        <dbReference type="Rhea" id="RHEA-COMP:10700"/>
        <dbReference type="ChEBI" id="CHEBI:15377"/>
        <dbReference type="ChEBI" id="CHEBI:15378"/>
        <dbReference type="ChEBI" id="CHEBI:17826"/>
        <dbReference type="ChEBI" id="CHEBI:29950"/>
        <dbReference type="ChEBI" id="CHEBI:50058"/>
        <dbReference type="ChEBI" id="CHEBI:57856"/>
        <dbReference type="ChEBI" id="CHEBI:57925"/>
        <dbReference type="ChEBI" id="CHEBI:59789"/>
        <dbReference type="ChEBI" id="CHEBI:183640"/>
        <dbReference type="EC" id="2.1.1.137"/>
    </reaction>
</comment>